<keyword evidence="7 9" id="KW-1015">Disulfide bond</keyword>
<feature type="domain" description="SRCR" evidence="12">
    <location>
        <begin position="648"/>
        <end position="748"/>
    </location>
</feature>
<evidence type="ECO:0000256" key="11">
    <source>
        <dbReference type="SAM" id="SignalP"/>
    </source>
</evidence>
<protein>
    <submittedName>
        <fullName evidence="13">Scavenger receptor family member expressed on T cells 1</fullName>
    </submittedName>
</protein>
<feature type="disulfide bond" evidence="9">
    <location>
        <begin position="476"/>
        <end position="537"/>
    </location>
</feature>
<evidence type="ECO:0000256" key="3">
    <source>
        <dbReference type="ARBA" id="ARBA00022729"/>
    </source>
</evidence>
<dbReference type="FunFam" id="3.10.250.10:FF:000033">
    <property type="entry name" value="Scavenger receptor family member expressed on T cells 1"/>
    <property type="match status" value="1"/>
</dbReference>
<feature type="domain" description="SRCR" evidence="12">
    <location>
        <begin position="135"/>
        <end position="227"/>
    </location>
</feature>
<dbReference type="GO" id="GO:0016020">
    <property type="term" value="C:membrane"/>
    <property type="evidence" value="ECO:0007669"/>
    <property type="project" value="UniProtKB-SubCell"/>
</dbReference>
<feature type="disulfide bond" evidence="9">
    <location>
        <begin position="814"/>
        <end position="875"/>
    </location>
</feature>
<feature type="disulfide bond" evidence="9">
    <location>
        <begin position="401"/>
        <end position="411"/>
    </location>
</feature>
<dbReference type="FunFam" id="3.10.250.10:FF:000016">
    <property type="entry name" value="Scavenger receptor cysteine-rich protein type 12"/>
    <property type="match status" value="1"/>
</dbReference>
<feature type="disulfide bond" evidence="9">
    <location>
        <begin position="370"/>
        <end position="431"/>
    </location>
</feature>
<evidence type="ECO:0000313" key="14">
    <source>
        <dbReference type="Proteomes" id="UP000694425"/>
    </source>
</evidence>
<evidence type="ECO:0000256" key="8">
    <source>
        <dbReference type="ARBA" id="ARBA00023180"/>
    </source>
</evidence>
<feature type="signal peptide" evidence="11">
    <location>
        <begin position="1"/>
        <end position="19"/>
    </location>
</feature>
<evidence type="ECO:0000256" key="2">
    <source>
        <dbReference type="ARBA" id="ARBA00022692"/>
    </source>
</evidence>
<feature type="disulfide bond" evidence="9">
    <location>
        <begin position="97"/>
        <end position="107"/>
    </location>
</feature>
<dbReference type="InterPro" id="IPR036772">
    <property type="entry name" value="SRCR-like_dom_sf"/>
</dbReference>
<feature type="domain" description="SRCR" evidence="12">
    <location>
        <begin position="438"/>
        <end position="538"/>
    </location>
</feature>
<evidence type="ECO:0000256" key="9">
    <source>
        <dbReference type="PROSITE-ProRule" id="PRU00196"/>
    </source>
</evidence>
<feature type="chain" id="PRO_5034434727" evidence="11">
    <location>
        <begin position="20"/>
        <end position="1000"/>
    </location>
</feature>
<feature type="disulfide bond" evidence="9">
    <location>
        <begin position="581"/>
        <end position="642"/>
    </location>
</feature>
<keyword evidence="2" id="KW-0812">Transmembrane</keyword>
<proteinExistence type="predicted"/>
<keyword evidence="3 11" id="KW-0732">Signal</keyword>
<feature type="disulfide bond" evidence="9">
    <location>
        <begin position="686"/>
        <end position="747"/>
    </location>
</feature>
<dbReference type="PANTHER" id="PTHR19331:SF458">
    <property type="entry name" value="SCAVENGER RECEPTOR CYSTEINE-RICH DOMAIN-CONTAINING PROTEIN SCART1"/>
    <property type="match status" value="1"/>
</dbReference>
<feature type="compositionally biased region" description="Acidic residues" evidence="10">
    <location>
        <begin position="947"/>
        <end position="965"/>
    </location>
</feature>
<keyword evidence="5" id="KW-1133">Transmembrane helix</keyword>
<comment type="subcellular location">
    <subcellularLocation>
        <location evidence="1">Membrane</location>
        <topology evidence="1">Single-pass membrane protein</topology>
    </subcellularLocation>
</comment>
<name>A0A8C7EP67_NEOVI</name>
<evidence type="ECO:0000256" key="5">
    <source>
        <dbReference type="ARBA" id="ARBA00022989"/>
    </source>
</evidence>
<feature type="disulfide bond" evidence="9">
    <location>
        <begin position="673"/>
        <end position="737"/>
    </location>
</feature>
<keyword evidence="6" id="KW-0472">Membrane</keyword>
<feature type="region of interest" description="Disordered" evidence="10">
    <location>
        <begin position="947"/>
        <end position="968"/>
    </location>
</feature>
<dbReference type="FunFam" id="3.10.250.10:FF:000009">
    <property type="entry name" value="WC1"/>
    <property type="match status" value="1"/>
</dbReference>
<dbReference type="FunFam" id="3.10.250.10:FF:000012">
    <property type="entry name" value="CD163 molecule like 1"/>
    <property type="match status" value="1"/>
</dbReference>
<comment type="caution">
    <text evidence="9">Lacks conserved residue(s) required for the propagation of feature annotation.</text>
</comment>
<dbReference type="PROSITE" id="PS00420">
    <property type="entry name" value="SRCR_1"/>
    <property type="match status" value="2"/>
</dbReference>
<dbReference type="SUPFAM" id="SSF56487">
    <property type="entry name" value="SRCR-like"/>
    <property type="match status" value="8"/>
</dbReference>
<keyword evidence="4" id="KW-0677">Repeat</keyword>
<evidence type="ECO:0000256" key="4">
    <source>
        <dbReference type="ARBA" id="ARBA00022737"/>
    </source>
</evidence>
<feature type="disulfide bond" evidence="9">
    <location>
        <begin position="196"/>
        <end position="206"/>
    </location>
</feature>
<dbReference type="FunFam" id="3.10.250.10:FF:000038">
    <property type="entry name" value="Scavenger receptor family member expressed on T cells 1"/>
    <property type="match status" value="1"/>
</dbReference>
<dbReference type="AlphaFoldDB" id="A0A8C7EP67"/>
<sequence length="1000" mass="106102">MKTVLWALGLGTLLLTLRAVPIGGPRDLRLAYRHSPCDGVVLVRHREQWGHVCNQEWTLAEASVVCRQLGCGHAVGAPKYVPLPGEMVRPWLHNVSCRGDEPSFWECSLGAWTQSECPHEWVVVALCANGTFREIRLVKGRSPCSGLPEIRNVNGVDRLCGLHEEEATVFCRELGCGPVLQAPRRDVGVVGKYMTCRGTEPTIRNCRLNNNLRSGCDFQQDADVVCTGHTEARLEGGEHPCAGRLEVRRGLTWGTVCDDDLDQATAHVVCRELQCGSAVSTPGGAHFGQGSGPVWTEAFRCAGNESLLSHCPRGPGHRCGHGQDAGLRCSEFRLVNGSSSCEGRVELQVQRAWAPICAAHWDLADTTVLCHQLNCGSAEATPPGGHFGGGDAPIWPDVFHCVGTEPYLWNCAVGTLGSGACALGNAAAVVCSGLLHALRLRDGQSRCDGRVEVSLDGVWGRVLDDAWDLRGAHVVCRQLGCGLADRAYDAPAPRRGAVPVGLSHARCQGTETRLTQCNVSASPLVPAGAARDAGVVCSGSRRVRLAAGPHRCAGRVEVLHGGVWGTVCDDGWDLRDAHVVCRQLGCGQALRALGAAAFGAGSGRIWLEQLGCSGRESALWQCPSRGWGQQDCGHKEDAGVVCSGSVALRLRGGIHRCAGWLDVFYNGTWGAVCSNALKDISLSIICKQLGCGEQGWLENKPVHSSLGTSWVDDIECRRLRNSTLWQCPSAPWHPHSCAPGEEVWITCAGGTWKMTQDSGETLNCSSTHSCPEEGMLRVRGGKDSCSGRVELWHAGSWGTVCDDSWDLADAEVVCRQLGCGPALGALAGAAFGPGSGPVWLDEVGCRGSESSLWSCPAEPWGLGDCGHKEDAGVHCSREWAGGSGPGRVGGIAGGSLLGGSGVAFAGSRMLGSLASEAVYEDIGAVPMGEKDEGPRVSQDLALEEEYDDAAEPELGPEEEEEEEEAPLSPTGVHLCMLASVALFLLYCSYVRGFALASAYI</sequence>
<dbReference type="PRINTS" id="PR00258">
    <property type="entry name" value="SPERACTRCPTR"/>
</dbReference>
<dbReference type="Ensembl" id="ENSNVIT00000014788.1">
    <property type="protein sequence ID" value="ENSNVIP00000012596.1"/>
    <property type="gene ID" value="ENSNVIG00000009911.1"/>
</dbReference>
<feature type="domain" description="SRCR" evidence="12">
    <location>
        <begin position="543"/>
        <end position="643"/>
    </location>
</feature>
<feature type="disulfide bond" evidence="9">
    <location>
        <begin position="612"/>
        <end position="622"/>
    </location>
</feature>
<feature type="domain" description="SRCR" evidence="12">
    <location>
        <begin position="28"/>
        <end position="128"/>
    </location>
</feature>
<dbReference type="SMART" id="SM00202">
    <property type="entry name" value="SR"/>
    <property type="match status" value="8"/>
</dbReference>
<dbReference type="InterPro" id="IPR001190">
    <property type="entry name" value="SRCR"/>
</dbReference>
<accession>A0A8C7EP67</accession>
<feature type="disulfide bond" evidence="9">
    <location>
        <begin position="845"/>
        <end position="855"/>
    </location>
</feature>
<dbReference type="Gene3D" id="3.10.250.10">
    <property type="entry name" value="SRCR-like domain"/>
    <property type="match status" value="8"/>
</dbReference>
<feature type="disulfide bond" evidence="9">
    <location>
        <begin position="301"/>
        <end position="311"/>
    </location>
</feature>
<reference evidence="13" key="1">
    <citation type="submission" date="2025-08" db="UniProtKB">
        <authorList>
            <consortium name="Ensembl"/>
        </authorList>
    </citation>
    <scope>IDENTIFICATION</scope>
</reference>
<evidence type="ECO:0000256" key="6">
    <source>
        <dbReference type="ARBA" id="ARBA00023136"/>
    </source>
</evidence>
<feature type="disulfide bond" evidence="9">
    <location>
        <begin position="53"/>
        <end position="117"/>
    </location>
</feature>
<evidence type="ECO:0000259" key="12">
    <source>
        <dbReference type="PROSITE" id="PS50287"/>
    </source>
</evidence>
<dbReference type="Proteomes" id="UP000694425">
    <property type="component" value="Unplaced"/>
</dbReference>
<dbReference type="PANTHER" id="PTHR19331">
    <property type="entry name" value="SCAVENGER RECEPTOR DOMAIN-CONTAINING"/>
    <property type="match status" value="1"/>
</dbReference>
<organism evidence="13 14">
    <name type="scientific">Neovison vison</name>
    <name type="common">American mink</name>
    <name type="synonym">Mustela vison</name>
    <dbReference type="NCBI Taxonomy" id="452646"/>
    <lineage>
        <taxon>Eukaryota</taxon>
        <taxon>Metazoa</taxon>
        <taxon>Chordata</taxon>
        <taxon>Craniata</taxon>
        <taxon>Vertebrata</taxon>
        <taxon>Euteleostomi</taxon>
        <taxon>Mammalia</taxon>
        <taxon>Eutheria</taxon>
        <taxon>Laurasiatheria</taxon>
        <taxon>Carnivora</taxon>
        <taxon>Caniformia</taxon>
        <taxon>Musteloidea</taxon>
        <taxon>Mustelidae</taxon>
        <taxon>Mustelinae</taxon>
        <taxon>Neogale</taxon>
    </lineage>
</organism>
<evidence type="ECO:0000313" key="13">
    <source>
        <dbReference type="Ensembl" id="ENSNVIP00000012596.1"/>
    </source>
</evidence>
<feature type="domain" description="SRCR" evidence="12">
    <location>
        <begin position="332"/>
        <end position="432"/>
    </location>
</feature>
<feature type="disulfide bond" evidence="9">
    <location>
        <begin position="801"/>
        <end position="865"/>
    </location>
</feature>
<evidence type="ECO:0000256" key="10">
    <source>
        <dbReference type="SAM" id="MobiDB-lite"/>
    </source>
</evidence>
<feature type="disulfide bond" evidence="9">
    <location>
        <begin position="66"/>
        <end position="127"/>
    </location>
</feature>
<dbReference type="FunFam" id="3.10.250.10:FF:000002">
    <property type="entry name" value="Scavenger receptor cysteine-rich type 1 protein M130"/>
    <property type="match status" value="3"/>
</dbReference>
<keyword evidence="8" id="KW-0325">Glycoprotein</keyword>
<feature type="domain" description="SRCR" evidence="12">
    <location>
        <begin position="232"/>
        <end position="330"/>
    </location>
</feature>
<dbReference type="Pfam" id="PF00530">
    <property type="entry name" value="SRCR"/>
    <property type="match status" value="8"/>
</dbReference>
<dbReference type="PROSITE" id="PS50287">
    <property type="entry name" value="SRCR_2"/>
    <property type="match status" value="8"/>
</dbReference>
<reference evidence="13" key="2">
    <citation type="submission" date="2025-09" db="UniProtKB">
        <authorList>
            <consortium name="Ensembl"/>
        </authorList>
    </citation>
    <scope>IDENTIFICATION</scope>
</reference>
<evidence type="ECO:0000256" key="1">
    <source>
        <dbReference type="ARBA" id="ARBA00004167"/>
    </source>
</evidence>
<dbReference type="GeneTree" id="ENSGT00940000162139"/>
<keyword evidence="14" id="KW-1185">Reference proteome</keyword>
<feature type="disulfide bond" evidence="9">
    <location>
        <begin position="357"/>
        <end position="421"/>
    </location>
</feature>
<evidence type="ECO:0000256" key="7">
    <source>
        <dbReference type="ARBA" id="ARBA00023157"/>
    </source>
</evidence>
<feature type="domain" description="SRCR" evidence="12">
    <location>
        <begin position="776"/>
        <end position="876"/>
    </location>
</feature>
<feature type="disulfide bond" evidence="9">
    <location>
        <begin position="507"/>
        <end position="517"/>
    </location>
</feature>
<feature type="disulfide bond" evidence="9">
    <location>
        <begin position="568"/>
        <end position="632"/>
    </location>
</feature>